<name>A0A2P4XST3_9STRA</name>
<dbReference type="EMBL" id="NCKW01008130">
    <property type="protein sequence ID" value="POM68610.1"/>
    <property type="molecule type" value="Genomic_DNA"/>
</dbReference>
<dbReference type="Proteomes" id="UP000237271">
    <property type="component" value="Unassembled WGS sequence"/>
</dbReference>
<comment type="caution">
    <text evidence="1">The sequence shown here is derived from an EMBL/GenBank/DDBJ whole genome shotgun (WGS) entry which is preliminary data.</text>
</comment>
<dbReference type="AlphaFoldDB" id="A0A2P4XST3"/>
<protein>
    <submittedName>
        <fullName evidence="1">Retroelement Polyprotein</fullName>
    </submittedName>
</protein>
<evidence type="ECO:0000313" key="2">
    <source>
        <dbReference type="Proteomes" id="UP000237271"/>
    </source>
</evidence>
<accession>A0A2P4XST3</accession>
<gene>
    <name evidence="1" type="ORF">PHPALM_15214</name>
</gene>
<sequence length="68" mass="7378">MDAGTKVKTVALSTEAAYMGFSEFIKELVWIRRLLKNIGAKQHGPAVIYEDNQGVMASANSVGYEGSK</sequence>
<dbReference type="OrthoDB" id="1113209at2759"/>
<reference evidence="1 2" key="1">
    <citation type="journal article" date="2017" name="Genome Biol. Evol.">
        <title>Phytophthora megakarya and P. palmivora, closely related causal agents of cacao black pod rot, underwent increases in genome sizes and gene numbers by different mechanisms.</title>
        <authorList>
            <person name="Ali S.S."/>
            <person name="Shao J."/>
            <person name="Lary D.J."/>
            <person name="Kronmiller B."/>
            <person name="Shen D."/>
            <person name="Strem M.D."/>
            <person name="Amoako-Attah I."/>
            <person name="Akrofi A.Y."/>
            <person name="Begoude B.A."/>
            <person name="Ten Hoopen G.M."/>
            <person name="Coulibaly K."/>
            <person name="Kebe B.I."/>
            <person name="Melnick R.L."/>
            <person name="Guiltinan M.J."/>
            <person name="Tyler B.M."/>
            <person name="Meinhardt L.W."/>
            <person name="Bailey B.A."/>
        </authorList>
    </citation>
    <scope>NUCLEOTIDE SEQUENCE [LARGE SCALE GENOMIC DNA]</scope>
    <source>
        <strain evidence="2">sbr112.9</strain>
    </source>
</reference>
<evidence type="ECO:0000313" key="1">
    <source>
        <dbReference type="EMBL" id="POM68610.1"/>
    </source>
</evidence>
<organism evidence="1 2">
    <name type="scientific">Phytophthora palmivora</name>
    <dbReference type="NCBI Taxonomy" id="4796"/>
    <lineage>
        <taxon>Eukaryota</taxon>
        <taxon>Sar</taxon>
        <taxon>Stramenopiles</taxon>
        <taxon>Oomycota</taxon>
        <taxon>Peronosporomycetes</taxon>
        <taxon>Peronosporales</taxon>
        <taxon>Peronosporaceae</taxon>
        <taxon>Phytophthora</taxon>
    </lineage>
</organism>
<proteinExistence type="predicted"/>
<keyword evidence="2" id="KW-1185">Reference proteome</keyword>